<organism evidence="2">
    <name type="scientific">Tupanvirus deep ocean</name>
    <dbReference type="NCBI Taxonomy" id="2126984"/>
    <lineage>
        <taxon>Viruses</taxon>
        <taxon>Varidnaviria</taxon>
        <taxon>Bamfordvirae</taxon>
        <taxon>Nucleocytoviricota</taxon>
        <taxon>Megaviricetes</taxon>
        <taxon>Imitervirales</taxon>
        <taxon>Mimiviridae</taxon>
        <taxon>Megamimivirinae</taxon>
        <taxon>Tupanvirus</taxon>
        <taxon>Tupanvirus altamarinense</taxon>
    </lineage>
</organism>
<dbReference type="KEGG" id="vg:80517110"/>
<dbReference type="GeneID" id="80517110"/>
<dbReference type="EMBL" id="MF405918">
    <property type="protein sequence ID" value="QKU33811.1"/>
    <property type="molecule type" value="Genomic_DNA"/>
</dbReference>
<evidence type="ECO:0000313" key="2">
    <source>
        <dbReference type="EMBL" id="QKU33811.1"/>
    </source>
</evidence>
<evidence type="ECO:0000256" key="1">
    <source>
        <dbReference type="SAM" id="MobiDB-lite"/>
    </source>
</evidence>
<name>A0A6N1NW29_9VIRU</name>
<feature type="region of interest" description="Disordered" evidence="1">
    <location>
        <begin position="327"/>
        <end position="357"/>
    </location>
</feature>
<sequence length="535" mass="62600">MYNFFINFLRYDAFGTKLIKYYKMILQAMELNKIDNETADHVIDLIDTLINTPVLATNPQNQMNTITVQKIQNSVPIELEISGTQTKKIMDIQRNNNVNLVTTKPKNIYIQKKFFPEESEDEPILDIMDNKLIDPNSDRILPLNFDRKKKYTSGISVVPKLGTPPKLSYADEFEDSYSKKQSKMDQDIQKVVDNWTKNDNTKNHMKNPNTNIISTEVGMEYEFIESYGDDNMTEIANKKLKTKKEKQKSNSKTNRKTKNNESKNNHNSPKQKINTKKFTSKTNNDNNNIKKETQTKIKKIYAKPLDMNADSDFSENSDKINVCTKKENHDKENHDKENHLVQNNPENRPSPKKSDQKIILPKPVMTEKETLQDVQIIAKELSKNMVIDVKENLEQTQQFIQNNKYEILVDLINYAIVIIDFLNKLIYQAFNLIQEKIIGNKDNFFSMLKTYYDILFDFFVKKISDKTLDTIGKIEHSKELIIMWNDYKKEKDNDKKQTIIKKFLTDHNIQINNEKIQNIELSELVQLLKDNDSHV</sequence>
<accession>A0A6N1NW29</accession>
<feature type="compositionally biased region" description="Basic and acidic residues" evidence="1">
    <location>
        <begin position="327"/>
        <end position="339"/>
    </location>
</feature>
<reference evidence="2" key="2">
    <citation type="journal article" date="2018" name="Nat. Commun.">
        <title>Tailed giant Tupanvirus possesses the most complete translational apparatus of the known virosphere.</title>
        <authorList>
            <person name="Abrahao J."/>
            <person name="Silva L."/>
            <person name="Silva L.S."/>
            <person name="Khalil J.Y.B."/>
            <person name="Rodrigues R."/>
            <person name="Arantes T."/>
            <person name="Assis F."/>
            <person name="Boratto P."/>
            <person name="Andrade M."/>
            <person name="Kroon E.G."/>
            <person name="Ribeiro B."/>
            <person name="Bergier I."/>
            <person name="Seligmann H."/>
            <person name="Ghigo E."/>
            <person name="Colson P."/>
            <person name="Levasseur A."/>
            <person name="Kroemer G."/>
            <person name="Raoult D."/>
            <person name="La Scola B."/>
        </authorList>
    </citation>
    <scope>NUCLEOTIDE SEQUENCE [LARGE SCALE GENOMIC DNA]</scope>
    <source>
        <strain evidence="2">Deep ocean</strain>
    </source>
</reference>
<reference evidence="2" key="1">
    <citation type="submission" date="2017-06" db="EMBL/GenBank/DDBJ databases">
        <authorList>
            <person name="Assis F.L."/>
            <person name="Abrahao J.S."/>
            <person name="Silva L."/>
            <person name="Khalil J.B."/>
            <person name="Rodrigues R."/>
            <person name="Silva L.S."/>
            <person name="Boratto P."/>
            <person name="Andrade M."/>
            <person name="Kroon E.G."/>
            <person name="Ribeiro B."/>
            <person name="Bergier I."/>
            <person name="Seligmann H."/>
            <person name="Ghigo E."/>
            <person name="Colson P."/>
            <person name="Levasseur A."/>
            <person name="Raoult D."/>
            <person name="Scola B.L."/>
        </authorList>
    </citation>
    <scope>NUCLEOTIDE SEQUENCE</scope>
    <source>
        <strain evidence="2">Deep ocean</strain>
    </source>
</reference>
<proteinExistence type="predicted"/>
<dbReference type="RefSeq" id="YP_010780419.1">
    <property type="nucleotide sequence ID" value="NC_075038.1"/>
</dbReference>
<feature type="region of interest" description="Disordered" evidence="1">
    <location>
        <begin position="239"/>
        <end position="292"/>
    </location>
</feature>
<protein>
    <submittedName>
        <fullName evidence="2">Putative ORFan</fullName>
    </submittedName>
</protein>